<dbReference type="OrthoDB" id="9204554at2"/>
<protein>
    <recommendedName>
        <fullName evidence="4">EcxA zinc-binding domain-containing protein</fullName>
    </recommendedName>
</protein>
<name>A0A2G4YTC8_9PROT</name>
<accession>A0A2G4YTC8</accession>
<evidence type="ECO:0000313" key="2">
    <source>
        <dbReference type="EMBL" id="PHZ84696.1"/>
    </source>
</evidence>
<dbReference type="EMBL" id="PDEM01000023">
    <property type="protein sequence ID" value="PHZ84696.1"/>
    <property type="molecule type" value="Genomic_DNA"/>
</dbReference>
<dbReference type="Gene3D" id="3.40.390.10">
    <property type="entry name" value="Collagenase (Catalytic Domain)"/>
    <property type="match status" value="1"/>
</dbReference>
<proteinExistence type="predicted"/>
<keyword evidence="3" id="KW-1185">Reference proteome</keyword>
<keyword evidence="1" id="KW-0732">Signal</keyword>
<feature type="chain" id="PRO_5013942179" description="EcxA zinc-binding domain-containing protein" evidence="1">
    <location>
        <begin position="26"/>
        <end position="547"/>
    </location>
</feature>
<dbReference type="SUPFAM" id="SSF55486">
    <property type="entry name" value="Metalloproteases ('zincins'), catalytic domain"/>
    <property type="match status" value="1"/>
</dbReference>
<dbReference type="AlphaFoldDB" id="A0A2G4YTC8"/>
<sequence>MRFHIFLVALLATLPAAFLSAPVFASTPASEEKPFVIIVQPIIVRGDDGTDPASMALPEDLVDRAYDKANIDFYFLEPLHYNNSAARDGEINLDQIVLQAKQDGMLRGQGDIVNMFFVNAVDGQKGPLGRGMFNGDLTFITLGKDGDSPAQKAMQAFVIAHEVGHNLGLSHAVNDPSVPDDLPNIQGDGAYEDRIDPRYSLIPSQIEKIMQSPLVHPRVDLLSRADGQEAILDESFEPYFSKLQKREIEAFVAETAPDGSLESIRDFARQKFTSAVLDFTPKEKQALVWLTQEVRQELTKHNIGLMAGHPWRFIKVDSWLCGGFAHTRGTYIILSQHHMDSLSTRWSIEMTKEAREALLKGFGALLVHEQMHSLQRSFPEKFARLNQTSWGFHKAHVEPEEYITLNQVSNPDAPQAEWLIPDPGKDNQYYWIRTLLKPTDAVPRMGKDFTDQVFTVTLQDNKYRVKKDSNSVLQSFPVTDFPWFTDQFPVSRGIDHPNEIAAYMFAEKFKTYVASRKSEDMSNEPKSVEKTNNFLLWVNQQMSYQHK</sequence>
<evidence type="ECO:0000313" key="3">
    <source>
        <dbReference type="Proteomes" id="UP000229730"/>
    </source>
</evidence>
<organism evidence="2 3">
    <name type="scientific">Paremcibacter congregatus</name>
    <dbReference type="NCBI Taxonomy" id="2043170"/>
    <lineage>
        <taxon>Bacteria</taxon>
        <taxon>Pseudomonadati</taxon>
        <taxon>Pseudomonadota</taxon>
        <taxon>Alphaproteobacteria</taxon>
        <taxon>Emcibacterales</taxon>
        <taxon>Emcibacteraceae</taxon>
        <taxon>Paremcibacter</taxon>
    </lineage>
</organism>
<reference evidence="2 3" key="1">
    <citation type="submission" date="2017-10" db="EMBL/GenBank/DDBJ databases">
        <title>Frigbacter circumglobatus gen. nov. sp. nov., isolated from sediment cultured in situ.</title>
        <authorList>
            <person name="Zhao Z."/>
        </authorList>
    </citation>
    <scope>NUCLEOTIDE SEQUENCE [LARGE SCALE GENOMIC DNA]</scope>
    <source>
        <strain evidence="2 3">ZYL</strain>
    </source>
</reference>
<dbReference type="RefSeq" id="WP_099472944.1">
    <property type="nucleotide sequence ID" value="NZ_CP041025.1"/>
</dbReference>
<comment type="caution">
    <text evidence="2">The sequence shown here is derived from an EMBL/GenBank/DDBJ whole genome shotgun (WGS) entry which is preliminary data.</text>
</comment>
<dbReference type="InParanoid" id="A0A2G4YTC8"/>
<gene>
    <name evidence="2" type="ORF">CRD36_10430</name>
</gene>
<dbReference type="GO" id="GO:0008237">
    <property type="term" value="F:metallopeptidase activity"/>
    <property type="evidence" value="ECO:0007669"/>
    <property type="project" value="InterPro"/>
</dbReference>
<feature type="signal peptide" evidence="1">
    <location>
        <begin position="1"/>
        <end position="25"/>
    </location>
</feature>
<evidence type="ECO:0008006" key="4">
    <source>
        <dbReference type="Google" id="ProtNLM"/>
    </source>
</evidence>
<evidence type="ECO:0000256" key="1">
    <source>
        <dbReference type="SAM" id="SignalP"/>
    </source>
</evidence>
<dbReference type="Proteomes" id="UP000229730">
    <property type="component" value="Unassembled WGS sequence"/>
</dbReference>
<dbReference type="InterPro" id="IPR024079">
    <property type="entry name" value="MetalloPept_cat_dom_sf"/>
</dbReference>